<dbReference type="KEGG" id="gtt:GUITHDRAFT_43249"/>
<protein>
    <recommendedName>
        <fullName evidence="11">Adenylate kinase</fullName>
    </recommendedName>
</protein>
<evidence type="ECO:0000256" key="4">
    <source>
        <dbReference type="ARBA" id="ARBA00022679"/>
    </source>
</evidence>
<evidence type="ECO:0008006" key="11">
    <source>
        <dbReference type="Google" id="ProtNLM"/>
    </source>
</evidence>
<comment type="subcellular location">
    <subcellularLocation>
        <location evidence="1">Plastid</location>
        <location evidence="1">Chloroplast</location>
    </subcellularLocation>
</comment>
<reference evidence="8 10" key="1">
    <citation type="journal article" date="2012" name="Nature">
        <title>Algal genomes reveal evolutionary mosaicism and the fate of nucleomorphs.</title>
        <authorList>
            <consortium name="DOE Joint Genome Institute"/>
            <person name="Curtis B.A."/>
            <person name="Tanifuji G."/>
            <person name="Burki F."/>
            <person name="Gruber A."/>
            <person name="Irimia M."/>
            <person name="Maruyama S."/>
            <person name="Arias M.C."/>
            <person name="Ball S.G."/>
            <person name="Gile G.H."/>
            <person name="Hirakawa Y."/>
            <person name="Hopkins J.F."/>
            <person name="Kuo A."/>
            <person name="Rensing S.A."/>
            <person name="Schmutz J."/>
            <person name="Symeonidi A."/>
            <person name="Elias M."/>
            <person name="Eveleigh R.J."/>
            <person name="Herman E.K."/>
            <person name="Klute M.J."/>
            <person name="Nakayama T."/>
            <person name="Obornik M."/>
            <person name="Reyes-Prieto A."/>
            <person name="Armbrust E.V."/>
            <person name="Aves S.J."/>
            <person name="Beiko R.G."/>
            <person name="Coutinho P."/>
            <person name="Dacks J.B."/>
            <person name="Durnford D.G."/>
            <person name="Fast N.M."/>
            <person name="Green B.R."/>
            <person name="Grisdale C.J."/>
            <person name="Hempel F."/>
            <person name="Henrissat B."/>
            <person name="Hoppner M.P."/>
            <person name="Ishida K."/>
            <person name="Kim E."/>
            <person name="Koreny L."/>
            <person name="Kroth P.G."/>
            <person name="Liu Y."/>
            <person name="Malik S.B."/>
            <person name="Maier U.G."/>
            <person name="McRose D."/>
            <person name="Mock T."/>
            <person name="Neilson J.A."/>
            <person name="Onodera N.T."/>
            <person name="Poole A.M."/>
            <person name="Pritham E.J."/>
            <person name="Richards T.A."/>
            <person name="Rocap G."/>
            <person name="Roy S.W."/>
            <person name="Sarai C."/>
            <person name="Schaack S."/>
            <person name="Shirato S."/>
            <person name="Slamovits C.H."/>
            <person name="Spencer D.F."/>
            <person name="Suzuki S."/>
            <person name="Worden A.Z."/>
            <person name="Zauner S."/>
            <person name="Barry K."/>
            <person name="Bell C."/>
            <person name="Bharti A.K."/>
            <person name="Crow J.A."/>
            <person name="Grimwood J."/>
            <person name="Kramer R."/>
            <person name="Lindquist E."/>
            <person name="Lucas S."/>
            <person name="Salamov A."/>
            <person name="McFadden G.I."/>
            <person name="Lane C.E."/>
            <person name="Keeling P.J."/>
            <person name="Gray M.W."/>
            <person name="Grigoriev I.V."/>
            <person name="Archibald J.M."/>
        </authorList>
    </citation>
    <scope>NUCLEOTIDE SEQUENCE</scope>
    <source>
        <strain evidence="8 10">CCMP2712</strain>
    </source>
</reference>
<keyword evidence="4" id="KW-0808">Transferase</keyword>
<dbReference type="InterPro" id="IPR020618">
    <property type="entry name" value="Adenyl_kinase_AK6"/>
</dbReference>
<dbReference type="EnsemblProtists" id="EKX38532">
    <property type="protein sequence ID" value="EKX38532"/>
    <property type="gene ID" value="GUITHDRAFT_43249"/>
</dbReference>
<keyword evidence="10" id="KW-1185">Reference proteome</keyword>
<accession>L1IR11</accession>
<dbReference type="EMBL" id="JH993047">
    <property type="protein sequence ID" value="EKX38532.1"/>
    <property type="molecule type" value="Genomic_DNA"/>
</dbReference>
<dbReference type="AlphaFoldDB" id="L1IR11"/>
<feature type="non-terminal residue" evidence="8">
    <location>
        <position position="1"/>
    </location>
</feature>
<dbReference type="GO" id="GO:0009507">
    <property type="term" value="C:chloroplast"/>
    <property type="evidence" value="ECO:0007669"/>
    <property type="project" value="UniProtKB-SubCell"/>
</dbReference>
<keyword evidence="6" id="KW-0418">Kinase</keyword>
<dbReference type="OMA" id="ETRGYNW"/>
<dbReference type="eggNOG" id="KOG3347">
    <property type="taxonomic scope" value="Eukaryota"/>
</dbReference>
<evidence type="ECO:0000256" key="7">
    <source>
        <dbReference type="ARBA" id="ARBA00022840"/>
    </source>
</evidence>
<dbReference type="PANTHER" id="PTHR12595:SF0">
    <property type="entry name" value="ADENYLATE KINASE ISOENZYME 6"/>
    <property type="match status" value="1"/>
</dbReference>
<name>L1IR11_GUITC</name>
<dbReference type="PaxDb" id="55529-EKX38532"/>
<dbReference type="GO" id="GO:0006364">
    <property type="term" value="P:rRNA processing"/>
    <property type="evidence" value="ECO:0007669"/>
    <property type="project" value="UniProtKB-KW"/>
</dbReference>
<feature type="non-terminal residue" evidence="8">
    <location>
        <position position="133"/>
    </location>
</feature>
<sequence>EQEMHGGRDEDRDCHILDSVAEEKILDCLEPRVTLGGCLIEHHSSNWFPERFFDLVVVLTCENGMLYKRLKARDYEEKKITENVDCEIMQTVLQEALESYKPDKILTFKSETEKDMEQAHAAVSDFIRSWGRQ</sequence>
<dbReference type="HOGENOM" id="CLU_079096_3_3_1"/>
<evidence type="ECO:0000256" key="5">
    <source>
        <dbReference type="ARBA" id="ARBA00022741"/>
    </source>
</evidence>
<keyword evidence="5" id="KW-0547">Nucleotide-binding</keyword>
<dbReference type="OrthoDB" id="10251185at2759"/>
<evidence type="ECO:0000313" key="9">
    <source>
        <dbReference type="EnsemblProtists" id="EKX38532"/>
    </source>
</evidence>
<dbReference type="PANTHER" id="PTHR12595">
    <property type="entry name" value="POS9-ACTIVATING FACTOR FAP7-RELATED"/>
    <property type="match status" value="1"/>
</dbReference>
<dbReference type="STRING" id="905079.L1IR11"/>
<dbReference type="Gene3D" id="3.40.50.300">
    <property type="entry name" value="P-loop containing nucleotide triphosphate hydrolases"/>
    <property type="match status" value="1"/>
</dbReference>
<dbReference type="InterPro" id="IPR027417">
    <property type="entry name" value="P-loop_NTPase"/>
</dbReference>
<dbReference type="SUPFAM" id="SSF52540">
    <property type="entry name" value="P-loop containing nucleoside triphosphate hydrolases"/>
    <property type="match status" value="1"/>
</dbReference>
<evidence type="ECO:0000313" key="10">
    <source>
        <dbReference type="Proteomes" id="UP000011087"/>
    </source>
</evidence>
<organism evidence="8">
    <name type="scientific">Guillardia theta (strain CCMP2712)</name>
    <name type="common">Cryptophyte</name>
    <dbReference type="NCBI Taxonomy" id="905079"/>
    <lineage>
        <taxon>Eukaryota</taxon>
        <taxon>Cryptophyceae</taxon>
        <taxon>Pyrenomonadales</taxon>
        <taxon>Geminigeraceae</taxon>
        <taxon>Guillardia</taxon>
    </lineage>
</organism>
<dbReference type="GO" id="GO:0016887">
    <property type="term" value="F:ATP hydrolysis activity"/>
    <property type="evidence" value="ECO:0007669"/>
    <property type="project" value="InterPro"/>
</dbReference>
<dbReference type="GO" id="GO:0004017">
    <property type="term" value="F:AMP kinase activity"/>
    <property type="evidence" value="ECO:0007669"/>
    <property type="project" value="InterPro"/>
</dbReference>
<dbReference type="RefSeq" id="XP_005825512.1">
    <property type="nucleotide sequence ID" value="XM_005825455.1"/>
</dbReference>
<dbReference type="Proteomes" id="UP000011087">
    <property type="component" value="Unassembled WGS sequence"/>
</dbReference>
<proteinExistence type="predicted"/>
<reference evidence="10" key="2">
    <citation type="submission" date="2012-11" db="EMBL/GenBank/DDBJ databases">
        <authorList>
            <person name="Kuo A."/>
            <person name="Curtis B.A."/>
            <person name="Tanifuji G."/>
            <person name="Burki F."/>
            <person name="Gruber A."/>
            <person name="Irimia M."/>
            <person name="Maruyama S."/>
            <person name="Arias M.C."/>
            <person name="Ball S.G."/>
            <person name="Gile G.H."/>
            <person name="Hirakawa Y."/>
            <person name="Hopkins J.F."/>
            <person name="Rensing S.A."/>
            <person name="Schmutz J."/>
            <person name="Symeonidi A."/>
            <person name="Elias M."/>
            <person name="Eveleigh R.J."/>
            <person name="Herman E.K."/>
            <person name="Klute M.J."/>
            <person name="Nakayama T."/>
            <person name="Obornik M."/>
            <person name="Reyes-Prieto A."/>
            <person name="Armbrust E.V."/>
            <person name="Aves S.J."/>
            <person name="Beiko R.G."/>
            <person name="Coutinho P."/>
            <person name="Dacks J.B."/>
            <person name="Durnford D.G."/>
            <person name="Fast N.M."/>
            <person name="Green B.R."/>
            <person name="Grisdale C."/>
            <person name="Hempe F."/>
            <person name="Henrissat B."/>
            <person name="Hoppner M.P."/>
            <person name="Ishida K.-I."/>
            <person name="Kim E."/>
            <person name="Koreny L."/>
            <person name="Kroth P.G."/>
            <person name="Liu Y."/>
            <person name="Malik S.-B."/>
            <person name="Maier U.G."/>
            <person name="McRose D."/>
            <person name="Mock T."/>
            <person name="Neilson J.A."/>
            <person name="Onodera N.T."/>
            <person name="Poole A.M."/>
            <person name="Pritham E.J."/>
            <person name="Richards T.A."/>
            <person name="Rocap G."/>
            <person name="Roy S.W."/>
            <person name="Sarai C."/>
            <person name="Schaack S."/>
            <person name="Shirato S."/>
            <person name="Slamovits C.H."/>
            <person name="Spencer D.F."/>
            <person name="Suzuki S."/>
            <person name="Worden A.Z."/>
            <person name="Zauner S."/>
            <person name="Barry K."/>
            <person name="Bell C."/>
            <person name="Bharti A.K."/>
            <person name="Crow J.A."/>
            <person name="Grimwood J."/>
            <person name="Kramer R."/>
            <person name="Lindquist E."/>
            <person name="Lucas S."/>
            <person name="Salamov A."/>
            <person name="McFadden G.I."/>
            <person name="Lane C.E."/>
            <person name="Keeling P.J."/>
            <person name="Gray M.W."/>
            <person name="Grigoriev I.V."/>
            <person name="Archibald J.M."/>
        </authorList>
    </citation>
    <scope>NUCLEOTIDE SEQUENCE</scope>
    <source>
        <strain evidence="10">CCMP2712</strain>
    </source>
</reference>
<dbReference type="Pfam" id="PF13238">
    <property type="entry name" value="AAA_18"/>
    <property type="match status" value="1"/>
</dbReference>
<evidence type="ECO:0000256" key="1">
    <source>
        <dbReference type="ARBA" id="ARBA00004229"/>
    </source>
</evidence>
<keyword evidence="3" id="KW-0698">rRNA processing</keyword>
<dbReference type="GO" id="GO:0005524">
    <property type="term" value="F:ATP binding"/>
    <property type="evidence" value="ECO:0007669"/>
    <property type="project" value="UniProtKB-KW"/>
</dbReference>
<keyword evidence="2" id="KW-0690">Ribosome biogenesis</keyword>
<evidence type="ECO:0000313" key="8">
    <source>
        <dbReference type="EMBL" id="EKX38532.1"/>
    </source>
</evidence>
<reference evidence="9" key="3">
    <citation type="submission" date="2016-03" db="UniProtKB">
        <authorList>
            <consortium name="EnsemblProtists"/>
        </authorList>
    </citation>
    <scope>IDENTIFICATION</scope>
</reference>
<keyword evidence="7" id="KW-0067">ATP-binding</keyword>
<evidence type="ECO:0000256" key="3">
    <source>
        <dbReference type="ARBA" id="ARBA00022552"/>
    </source>
</evidence>
<dbReference type="GeneID" id="17295264"/>
<evidence type="ECO:0000256" key="2">
    <source>
        <dbReference type="ARBA" id="ARBA00022517"/>
    </source>
</evidence>
<evidence type="ECO:0000256" key="6">
    <source>
        <dbReference type="ARBA" id="ARBA00022777"/>
    </source>
</evidence>
<gene>
    <name evidence="8" type="ORF">GUITHDRAFT_43249</name>
</gene>